<dbReference type="GO" id="GO:0015936">
    <property type="term" value="P:coenzyme A metabolic process"/>
    <property type="evidence" value="ECO:0007669"/>
    <property type="project" value="InterPro"/>
</dbReference>
<feature type="region of interest" description="Disordered" evidence="4">
    <location>
        <begin position="194"/>
        <end position="241"/>
    </location>
</feature>
<evidence type="ECO:0000313" key="5">
    <source>
        <dbReference type="EMBL" id="KAG0252991.1"/>
    </source>
</evidence>
<dbReference type="Gene3D" id="3.90.770.10">
    <property type="entry name" value="3-hydroxy-3-methylglutaryl-coenzyme A Reductase, Chain A, domain 2"/>
    <property type="match status" value="3"/>
</dbReference>
<keyword evidence="3" id="KW-0560">Oxidoreductase</keyword>
<feature type="compositionally biased region" description="Basic residues" evidence="4">
    <location>
        <begin position="215"/>
        <end position="226"/>
    </location>
</feature>
<accession>A0A9P6PVJ5</accession>
<organism evidence="5 6">
    <name type="scientific">Mortierella polycephala</name>
    <dbReference type="NCBI Taxonomy" id="41804"/>
    <lineage>
        <taxon>Eukaryota</taxon>
        <taxon>Fungi</taxon>
        <taxon>Fungi incertae sedis</taxon>
        <taxon>Mucoromycota</taxon>
        <taxon>Mortierellomycotina</taxon>
        <taxon>Mortierellomycetes</taxon>
        <taxon>Mortierellales</taxon>
        <taxon>Mortierellaceae</taxon>
        <taxon>Mortierella</taxon>
    </lineage>
</organism>
<feature type="compositionally biased region" description="Low complexity" evidence="4">
    <location>
        <begin position="53"/>
        <end position="63"/>
    </location>
</feature>
<evidence type="ECO:0000256" key="2">
    <source>
        <dbReference type="ARBA" id="ARBA00012999"/>
    </source>
</evidence>
<dbReference type="Proteomes" id="UP000726737">
    <property type="component" value="Unassembled WGS sequence"/>
</dbReference>
<feature type="region of interest" description="Disordered" evidence="4">
    <location>
        <begin position="136"/>
        <end position="157"/>
    </location>
</feature>
<feature type="compositionally biased region" description="Basic and acidic residues" evidence="4">
    <location>
        <begin position="305"/>
        <end position="315"/>
    </location>
</feature>
<proteinExistence type="inferred from homology"/>
<evidence type="ECO:0000256" key="3">
    <source>
        <dbReference type="ARBA" id="ARBA00023002"/>
    </source>
</evidence>
<feature type="compositionally biased region" description="Polar residues" evidence="4">
    <location>
        <begin position="698"/>
        <end position="715"/>
    </location>
</feature>
<feature type="region of interest" description="Disordered" evidence="4">
    <location>
        <begin position="254"/>
        <end position="315"/>
    </location>
</feature>
<feature type="region of interest" description="Disordered" evidence="4">
    <location>
        <begin position="686"/>
        <end position="724"/>
    </location>
</feature>
<dbReference type="InterPro" id="IPR009023">
    <property type="entry name" value="HMG_CoA_Rdtase_NAD(P)-bd_sf"/>
</dbReference>
<dbReference type="GO" id="GO:0004420">
    <property type="term" value="F:hydroxymethylglutaryl-CoA reductase (NADPH) activity"/>
    <property type="evidence" value="ECO:0007669"/>
    <property type="project" value="UniProtKB-EC"/>
</dbReference>
<dbReference type="EMBL" id="JAAAJA010000486">
    <property type="protein sequence ID" value="KAG0252991.1"/>
    <property type="molecule type" value="Genomic_DNA"/>
</dbReference>
<keyword evidence="6" id="KW-1185">Reference proteome</keyword>
<name>A0A9P6PVJ5_9FUNG</name>
<reference evidence="5" key="1">
    <citation type="journal article" date="2020" name="Fungal Divers.">
        <title>Resolving the Mortierellaceae phylogeny through synthesis of multi-gene phylogenetics and phylogenomics.</title>
        <authorList>
            <person name="Vandepol N."/>
            <person name="Liber J."/>
            <person name="Desiro A."/>
            <person name="Na H."/>
            <person name="Kennedy M."/>
            <person name="Barry K."/>
            <person name="Grigoriev I.V."/>
            <person name="Miller A.N."/>
            <person name="O'Donnell K."/>
            <person name="Stajich J.E."/>
            <person name="Bonito G."/>
        </authorList>
    </citation>
    <scope>NUCLEOTIDE SEQUENCE</scope>
    <source>
        <strain evidence="5">KOD948</strain>
    </source>
</reference>
<feature type="compositionally biased region" description="Low complexity" evidence="4">
    <location>
        <begin position="230"/>
        <end position="239"/>
    </location>
</feature>
<dbReference type="PANTHER" id="PTHR10572:SF24">
    <property type="entry name" value="3-HYDROXY-3-METHYLGLUTARYL-COENZYME A REDUCTASE"/>
    <property type="match status" value="1"/>
</dbReference>
<sequence>MPITDSRSHQQHHLHRMDPPPTPSDPTHPLKTPIRLFNSHHKTATPSSAVPQNNISNASNANNNNNSINNNNIALTNATHPGALSINTAAASSTSSLDATRTHSYWSGFYKKTIKERRTQLGLAFPHLTRPSSLESFASTQNSTKTSGQSTPNLGPVRSSIATQVLPSSSLSQPVPLSRSVSSISLQNNATVTALHPTSNGHASSTADTHQDRIRPHHERCHHHHHQQQESHIQQQTPQLEREEGSLLNYAEGAEQEAEVHGVQPKTASTATSLSMKEQEQGSELEREALARELAQGQEDETMTEEERRDQLENERRATVISNLEEQRKMVGSPNGHLLEGDLSLDARLDAILATEQEGAPFPVYGLDEQIANNMIENCIGILGLPLGLAFNFTINGTPMVIPMAIEEPSVIAAVSSAAKTISTYQGFQAWAPERNMIVAQVQILDIPDSEMDRVTTKLQEQEGVIQTEANEYCTNMVLRGGGVQRVSFHRIRRHVNRESFKGQDLLVKYGVISPQSVSARTSSGSMTTETTTASSPINQGRCSEWLVVHLHIDVGDAMGANCANTVAEGIAPFLAKLSGGRVGVRILSNLNIDRIAKSTFRLPFSHMAYKSVPGKEVAVRVLEAYEWADLDPYRAATHNKGIMNGIDAVALATGQDWRAIESGAHAWAGGAGTYSARSTDASSSSVETVVNGESRKSSVNGVNGINTHNSSTSGGKRKFGKDADQSHMIHRGDAYKPLTRYWVEEDAERLRQGFKGQDALVFCGELEMPIMVGTKGGVLSTNPVHAFTLGTMRYPDSKQLAMAMVTVGLAQNFAALRALVTEGIQRGHMALHARNIAISAGTPPASVDEVAAHMIDTGKIRWGAARSYIERRGLGFYSSAMQDHN</sequence>
<evidence type="ECO:0000256" key="1">
    <source>
        <dbReference type="ARBA" id="ARBA00007661"/>
    </source>
</evidence>
<dbReference type="Pfam" id="PF00368">
    <property type="entry name" value="HMG-CoA_red"/>
    <property type="match status" value="2"/>
</dbReference>
<dbReference type="InterPro" id="IPR023074">
    <property type="entry name" value="HMG_CoA_Rdtase_cat_sf"/>
</dbReference>
<dbReference type="SUPFAM" id="SSF55035">
    <property type="entry name" value="NAD-binding domain of HMG-CoA reductase"/>
    <property type="match status" value="1"/>
</dbReference>
<dbReference type="PROSITE" id="PS01192">
    <property type="entry name" value="HMG_COA_REDUCTASE_3"/>
    <property type="match status" value="1"/>
</dbReference>
<dbReference type="OrthoDB" id="310654at2759"/>
<feature type="compositionally biased region" description="Polar residues" evidence="4">
    <location>
        <begin position="266"/>
        <end position="276"/>
    </location>
</feature>
<feature type="region of interest" description="Disordered" evidence="4">
    <location>
        <begin position="1"/>
        <end position="63"/>
    </location>
</feature>
<dbReference type="InterPro" id="IPR009029">
    <property type="entry name" value="HMG_CoA_Rdtase_sub-bd_dom_sf"/>
</dbReference>
<dbReference type="InterPro" id="IPR023076">
    <property type="entry name" value="HMG_CoA_Rdtase_CS"/>
</dbReference>
<evidence type="ECO:0000256" key="4">
    <source>
        <dbReference type="SAM" id="MobiDB-lite"/>
    </source>
</evidence>
<dbReference type="Gene3D" id="1.10.8.660">
    <property type="match status" value="1"/>
</dbReference>
<dbReference type="AlphaFoldDB" id="A0A9P6PVJ5"/>
<dbReference type="InterPro" id="IPR002202">
    <property type="entry name" value="HMG_CoA_Rdtase"/>
</dbReference>
<feature type="compositionally biased region" description="Basic and acidic residues" evidence="4">
    <location>
        <begin position="277"/>
        <end position="291"/>
    </location>
</feature>
<feature type="compositionally biased region" description="Polar residues" evidence="4">
    <location>
        <begin position="194"/>
        <end position="208"/>
    </location>
</feature>
<evidence type="ECO:0000313" key="6">
    <source>
        <dbReference type="Proteomes" id="UP000726737"/>
    </source>
</evidence>
<dbReference type="SUPFAM" id="SSF56542">
    <property type="entry name" value="Substrate-binding domain of HMG-CoA reductase"/>
    <property type="match status" value="2"/>
</dbReference>
<gene>
    <name evidence="5" type="ORF">BG011_006620</name>
</gene>
<comment type="caution">
    <text evidence="5">The sequence shown here is derived from an EMBL/GenBank/DDBJ whole genome shotgun (WGS) entry which is preliminary data.</text>
</comment>
<dbReference type="PANTHER" id="PTHR10572">
    <property type="entry name" value="3-HYDROXY-3-METHYLGLUTARYL-COENZYME A REDUCTASE"/>
    <property type="match status" value="1"/>
</dbReference>
<protein>
    <recommendedName>
        <fullName evidence="2">hydroxymethylglutaryl-CoA reductase (NADPH)</fullName>
        <ecNumber evidence="2">1.1.1.34</ecNumber>
    </recommendedName>
</protein>
<comment type="similarity">
    <text evidence="1">Belongs to the HMG-CoA reductase family.</text>
</comment>
<feature type="compositionally biased region" description="Polar residues" evidence="4">
    <location>
        <begin position="136"/>
        <end position="153"/>
    </location>
</feature>
<dbReference type="EC" id="1.1.1.34" evidence="2"/>
<dbReference type="PROSITE" id="PS50065">
    <property type="entry name" value="HMG_COA_REDUCTASE_4"/>
    <property type="match status" value="1"/>
</dbReference>